<dbReference type="RefSeq" id="WP_155707208.1">
    <property type="nucleotide sequence ID" value="NZ_BMWU01000014.1"/>
</dbReference>
<accession>A0A6I3XDG7</accession>
<dbReference type="OrthoDB" id="7235451at2"/>
<proteinExistence type="predicted"/>
<dbReference type="AlphaFoldDB" id="A0A6I3XDG7"/>
<sequence length="113" mass="12381">MTADFPFDPPYKLAIESPAGKRWVEVQPDGSRIDTTPPATTLPPEGTRVDNTRVDNTRSAPRGGAPAKAQVFLKVPFAEKDEAKRLGARWDAASKKWYVPNGVDAAPFSRWTA</sequence>
<reference evidence="3 4" key="1">
    <citation type="submission" date="2019-11" db="EMBL/GenBank/DDBJ databases">
        <title>Draft Genome Sequences of Six Type Strains of the Genus Massilia.</title>
        <authorList>
            <person name="Miess H."/>
            <person name="Frediansyah A."/>
            <person name="Goeker M."/>
            <person name="Gross H."/>
        </authorList>
    </citation>
    <scope>NUCLEOTIDE SEQUENCE [LARGE SCALE GENOMIC DNA]</scope>
    <source>
        <strain evidence="3 4">DSM 17513</strain>
    </source>
</reference>
<protein>
    <recommendedName>
        <fullName evidence="2">DUF5710 domain-containing protein</fullName>
    </recommendedName>
</protein>
<evidence type="ECO:0000256" key="1">
    <source>
        <dbReference type="SAM" id="MobiDB-lite"/>
    </source>
</evidence>
<comment type="caution">
    <text evidence="3">The sequence shown here is derived from an EMBL/GenBank/DDBJ whole genome shotgun (WGS) entry which is preliminary data.</text>
</comment>
<organism evidence="3 4">
    <name type="scientific">Pseudoduganella dura</name>
    <dbReference type="NCBI Taxonomy" id="321982"/>
    <lineage>
        <taxon>Bacteria</taxon>
        <taxon>Pseudomonadati</taxon>
        <taxon>Pseudomonadota</taxon>
        <taxon>Betaproteobacteria</taxon>
        <taxon>Burkholderiales</taxon>
        <taxon>Oxalobacteraceae</taxon>
        <taxon>Telluria group</taxon>
        <taxon>Pseudoduganella</taxon>
    </lineage>
</organism>
<name>A0A6I3XDG7_9BURK</name>
<dbReference type="InterPro" id="IPR043764">
    <property type="entry name" value="DUF5710"/>
</dbReference>
<keyword evidence="4" id="KW-1185">Reference proteome</keyword>
<feature type="region of interest" description="Disordered" evidence="1">
    <location>
        <begin position="28"/>
        <end position="66"/>
    </location>
</feature>
<evidence type="ECO:0000259" key="2">
    <source>
        <dbReference type="Pfam" id="PF18974"/>
    </source>
</evidence>
<feature type="domain" description="DUF5710" evidence="2">
    <location>
        <begin position="71"/>
        <end position="111"/>
    </location>
</feature>
<dbReference type="EMBL" id="WNWM01000002">
    <property type="protein sequence ID" value="MUI11262.1"/>
    <property type="molecule type" value="Genomic_DNA"/>
</dbReference>
<dbReference type="Pfam" id="PF18974">
    <property type="entry name" value="DUF5710"/>
    <property type="match status" value="1"/>
</dbReference>
<gene>
    <name evidence="3" type="ORF">GJV26_01960</name>
</gene>
<dbReference type="Proteomes" id="UP000431684">
    <property type="component" value="Unassembled WGS sequence"/>
</dbReference>
<feature type="compositionally biased region" description="Basic and acidic residues" evidence="1">
    <location>
        <begin position="47"/>
        <end position="56"/>
    </location>
</feature>
<evidence type="ECO:0000313" key="4">
    <source>
        <dbReference type="Proteomes" id="UP000431684"/>
    </source>
</evidence>
<evidence type="ECO:0000313" key="3">
    <source>
        <dbReference type="EMBL" id="MUI11262.1"/>
    </source>
</evidence>